<dbReference type="InterPro" id="IPR000073">
    <property type="entry name" value="AB_hydrolase_1"/>
</dbReference>
<comment type="caution">
    <text evidence="2">The sequence shown here is derived from an EMBL/GenBank/DDBJ whole genome shotgun (WGS) entry which is preliminary data.</text>
</comment>
<feature type="domain" description="AB hydrolase-1" evidence="1">
    <location>
        <begin position="20"/>
        <end position="254"/>
    </location>
</feature>
<dbReference type="InterPro" id="IPR029058">
    <property type="entry name" value="AB_hydrolase_fold"/>
</dbReference>
<dbReference type="SUPFAM" id="SSF53474">
    <property type="entry name" value="alpha/beta-Hydrolases"/>
    <property type="match status" value="1"/>
</dbReference>
<dbReference type="Gene3D" id="3.40.50.1820">
    <property type="entry name" value="alpha/beta hydrolase"/>
    <property type="match status" value="1"/>
</dbReference>
<gene>
    <name evidence="2" type="ORF">ACFSUD_11400</name>
</gene>
<proteinExistence type="predicted"/>
<organism evidence="2 3">
    <name type="scientific">Sulfitobacter aestuarii</name>
    <dbReference type="NCBI Taxonomy" id="2161676"/>
    <lineage>
        <taxon>Bacteria</taxon>
        <taxon>Pseudomonadati</taxon>
        <taxon>Pseudomonadota</taxon>
        <taxon>Alphaproteobacteria</taxon>
        <taxon>Rhodobacterales</taxon>
        <taxon>Roseobacteraceae</taxon>
        <taxon>Sulfitobacter</taxon>
    </lineage>
</organism>
<dbReference type="Pfam" id="PF12697">
    <property type="entry name" value="Abhydrolase_6"/>
    <property type="match status" value="1"/>
</dbReference>
<reference evidence="3" key="1">
    <citation type="journal article" date="2019" name="Int. J. Syst. Evol. Microbiol.">
        <title>The Global Catalogue of Microorganisms (GCM) 10K type strain sequencing project: providing services to taxonomists for standard genome sequencing and annotation.</title>
        <authorList>
            <consortium name="The Broad Institute Genomics Platform"/>
            <consortium name="The Broad Institute Genome Sequencing Center for Infectious Disease"/>
            <person name="Wu L."/>
            <person name="Ma J."/>
        </authorList>
    </citation>
    <scope>NUCLEOTIDE SEQUENCE [LARGE SCALE GENOMIC DNA]</scope>
    <source>
        <strain evidence="3">TISTR 2562</strain>
    </source>
</reference>
<evidence type="ECO:0000259" key="1">
    <source>
        <dbReference type="Pfam" id="PF12697"/>
    </source>
</evidence>
<dbReference type="Proteomes" id="UP001597474">
    <property type="component" value="Unassembled WGS sequence"/>
</dbReference>
<protein>
    <submittedName>
        <fullName evidence="2">Alpha/beta fold hydrolase</fullName>
    </submittedName>
</protein>
<keyword evidence="3" id="KW-1185">Reference proteome</keyword>
<sequence>MSMEIATRSYGHGARQALAIHCSLAHAGAWRGLGAALDADARLLAFDLPWHGRSANWDEQGDIHDASTAMARALLTEPMDLVGHSFGATVALRLAVERPELVRSLCLIEPVYFAAARLDAPERAAAYSAQSQALAGMIARGDRETATRDFNRRWGDGRRWHDFPQRSRDYMMERIGFISASAPFIEHDCAGLLRDGLLSRATMPVLLVEGDQSPDVVGAINDAIEKRLPDARRAKITGAGHMAPITHPEPVAEAIRELWKVTQERVDLRAAD</sequence>
<accession>A0ABW5U3J6</accession>
<dbReference type="PANTHER" id="PTHR43689:SF8">
    <property type="entry name" value="ALPHA_BETA-HYDROLASES SUPERFAMILY PROTEIN"/>
    <property type="match status" value="1"/>
</dbReference>
<dbReference type="RefSeq" id="WP_386374496.1">
    <property type="nucleotide sequence ID" value="NZ_JBHUMP010000009.1"/>
</dbReference>
<dbReference type="EMBL" id="JBHUMP010000009">
    <property type="protein sequence ID" value="MFD2740180.1"/>
    <property type="molecule type" value="Genomic_DNA"/>
</dbReference>
<dbReference type="PRINTS" id="PR00111">
    <property type="entry name" value="ABHYDROLASE"/>
</dbReference>
<evidence type="ECO:0000313" key="2">
    <source>
        <dbReference type="EMBL" id="MFD2740180.1"/>
    </source>
</evidence>
<dbReference type="PANTHER" id="PTHR43689">
    <property type="entry name" value="HYDROLASE"/>
    <property type="match status" value="1"/>
</dbReference>
<name>A0ABW5U3J6_9RHOB</name>
<dbReference type="GO" id="GO:0016787">
    <property type="term" value="F:hydrolase activity"/>
    <property type="evidence" value="ECO:0007669"/>
    <property type="project" value="UniProtKB-KW"/>
</dbReference>
<evidence type="ECO:0000313" key="3">
    <source>
        <dbReference type="Proteomes" id="UP001597474"/>
    </source>
</evidence>
<keyword evidence="2" id="KW-0378">Hydrolase</keyword>